<dbReference type="CDD" id="cd09071">
    <property type="entry name" value="FAR_C"/>
    <property type="match status" value="1"/>
</dbReference>
<keyword evidence="7 10" id="KW-0443">Lipid metabolism</keyword>
<evidence type="ECO:0000256" key="6">
    <source>
        <dbReference type="ARBA" id="ARBA00022989"/>
    </source>
</evidence>
<comment type="function">
    <text evidence="10">Catalyzes the reduction of fatty acyl-CoA to fatty alcohols.</text>
</comment>
<dbReference type="GO" id="GO:0016020">
    <property type="term" value="C:membrane"/>
    <property type="evidence" value="ECO:0007669"/>
    <property type="project" value="UniProtKB-SubCell"/>
</dbReference>
<evidence type="ECO:0000313" key="14">
    <source>
        <dbReference type="Proteomes" id="UP000235965"/>
    </source>
</evidence>
<dbReference type="InterPro" id="IPR033640">
    <property type="entry name" value="FAR_C"/>
</dbReference>
<dbReference type="InterPro" id="IPR026055">
    <property type="entry name" value="FAR"/>
</dbReference>
<evidence type="ECO:0000256" key="8">
    <source>
        <dbReference type="ARBA" id="ARBA00023136"/>
    </source>
</evidence>
<comment type="subcellular location">
    <subcellularLocation>
        <location evidence="1">Membrane</location>
        <topology evidence="1">Multi-pass membrane protein</topology>
    </subcellularLocation>
</comment>
<keyword evidence="3 10" id="KW-0444">Lipid biosynthesis</keyword>
<evidence type="ECO:0000256" key="2">
    <source>
        <dbReference type="ARBA" id="ARBA00005928"/>
    </source>
</evidence>
<keyword evidence="5 10" id="KW-0521">NADP</keyword>
<feature type="transmembrane region" description="Helical" evidence="10">
    <location>
        <begin position="248"/>
        <end position="267"/>
    </location>
</feature>
<keyword evidence="8 10" id="KW-0472">Membrane</keyword>
<dbReference type="Pfam" id="PF07993">
    <property type="entry name" value="NAD_binding_4"/>
    <property type="match status" value="1"/>
</dbReference>
<accession>A0A2J7QR94</accession>
<keyword evidence="6 10" id="KW-1133">Transmembrane helix</keyword>
<keyword evidence="10" id="KW-0560">Oxidoreductase</keyword>
<reference evidence="13 14" key="1">
    <citation type="submission" date="2017-12" db="EMBL/GenBank/DDBJ databases">
        <title>Hemimetabolous genomes reveal molecular basis of termite eusociality.</title>
        <authorList>
            <person name="Harrison M.C."/>
            <person name="Jongepier E."/>
            <person name="Robertson H.M."/>
            <person name="Arning N."/>
            <person name="Bitard-Feildel T."/>
            <person name="Chao H."/>
            <person name="Childers C.P."/>
            <person name="Dinh H."/>
            <person name="Doddapaneni H."/>
            <person name="Dugan S."/>
            <person name="Gowin J."/>
            <person name="Greiner C."/>
            <person name="Han Y."/>
            <person name="Hu H."/>
            <person name="Hughes D.S.T."/>
            <person name="Huylmans A.-K."/>
            <person name="Kemena C."/>
            <person name="Kremer L.P.M."/>
            <person name="Lee S.L."/>
            <person name="Lopez-Ezquerra A."/>
            <person name="Mallet L."/>
            <person name="Monroy-Kuhn J.M."/>
            <person name="Moser A."/>
            <person name="Murali S.C."/>
            <person name="Muzny D.M."/>
            <person name="Otani S."/>
            <person name="Piulachs M.-D."/>
            <person name="Poelchau M."/>
            <person name="Qu J."/>
            <person name="Schaub F."/>
            <person name="Wada-Katsumata A."/>
            <person name="Worley K.C."/>
            <person name="Xie Q."/>
            <person name="Ylla G."/>
            <person name="Poulsen M."/>
            <person name="Gibbs R.A."/>
            <person name="Schal C."/>
            <person name="Richards S."/>
            <person name="Belles X."/>
            <person name="Korb J."/>
            <person name="Bornberg-Bauer E."/>
        </authorList>
    </citation>
    <scope>NUCLEOTIDE SEQUENCE [LARGE SCALE GENOMIC DNA]</scope>
    <source>
        <tissue evidence="13">Whole body</tissue>
    </source>
</reference>
<dbReference type="Gene3D" id="3.40.50.720">
    <property type="entry name" value="NAD(P)-binding Rossmann-like Domain"/>
    <property type="match status" value="1"/>
</dbReference>
<name>A0A2J7QR94_9NEOP</name>
<feature type="domain" description="Thioester reductase (TE)" evidence="12">
    <location>
        <begin position="20"/>
        <end position="290"/>
    </location>
</feature>
<dbReference type="GO" id="GO:0102965">
    <property type="term" value="F:alcohol-forming long-chain fatty acyl-CoA reductase activity"/>
    <property type="evidence" value="ECO:0007669"/>
    <property type="project" value="UniProtKB-EC"/>
</dbReference>
<dbReference type="InParanoid" id="A0A2J7QR94"/>
<dbReference type="GO" id="GO:0005777">
    <property type="term" value="C:peroxisome"/>
    <property type="evidence" value="ECO:0007669"/>
    <property type="project" value="TreeGrafter"/>
</dbReference>
<keyword evidence="4 10" id="KW-0812">Transmembrane</keyword>
<organism evidence="13 14">
    <name type="scientific">Cryptotermes secundus</name>
    <dbReference type="NCBI Taxonomy" id="105785"/>
    <lineage>
        <taxon>Eukaryota</taxon>
        <taxon>Metazoa</taxon>
        <taxon>Ecdysozoa</taxon>
        <taxon>Arthropoda</taxon>
        <taxon>Hexapoda</taxon>
        <taxon>Insecta</taxon>
        <taxon>Pterygota</taxon>
        <taxon>Neoptera</taxon>
        <taxon>Polyneoptera</taxon>
        <taxon>Dictyoptera</taxon>
        <taxon>Blattodea</taxon>
        <taxon>Blattoidea</taxon>
        <taxon>Termitoidae</taxon>
        <taxon>Kalotermitidae</taxon>
        <taxon>Cryptotermitinae</taxon>
        <taxon>Cryptotermes</taxon>
    </lineage>
</organism>
<dbReference type="EMBL" id="NEVH01011924">
    <property type="protein sequence ID" value="PNF31087.1"/>
    <property type="molecule type" value="Genomic_DNA"/>
</dbReference>
<evidence type="ECO:0000256" key="10">
    <source>
        <dbReference type="RuleBase" id="RU363097"/>
    </source>
</evidence>
<dbReference type="InterPro" id="IPR013120">
    <property type="entry name" value="FAR_NAD-bd"/>
</dbReference>
<dbReference type="GO" id="GO:0035336">
    <property type="term" value="P:long-chain fatty-acyl-CoA metabolic process"/>
    <property type="evidence" value="ECO:0007669"/>
    <property type="project" value="TreeGrafter"/>
</dbReference>
<evidence type="ECO:0000256" key="7">
    <source>
        <dbReference type="ARBA" id="ARBA00023098"/>
    </source>
</evidence>
<comment type="catalytic activity">
    <reaction evidence="9 10">
        <text>a long-chain fatty acyl-CoA + 2 NADPH + 2 H(+) = a long-chain primary fatty alcohol + 2 NADP(+) + CoA</text>
        <dbReference type="Rhea" id="RHEA:52716"/>
        <dbReference type="ChEBI" id="CHEBI:15378"/>
        <dbReference type="ChEBI" id="CHEBI:57287"/>
        <dbReference type="ChEBI" id="CHEBI:57783"/>
        <dbReference type="ChEBI" id="CHEBI:58349"/>
        <dbReference type="ChEBI" id="CHEBI:77396"/>
        <dbReference type="ChEBI" id="CHEBI:83139"/>
        <dbReference type="EC" id="1.2.1.84"/>
    </reaction>
</comment>
<keyword evidence="14" id="KW-1185">Reference proteome</keyword>
<evidence type="ECO:0000256" key="9">
    <source>
        <dbReference type="ARBA" id="ARBA00052530"/>
    </source>
</evidence>
<sequence length="513" mass="58531">MNGDGESKIQQLFRGAGVFVTGGTGFLGKILLEKLLRACPDVRTIFLLMRSKKGKTQEERFAELFEGKLFDSMKKACPEYFNKVRLVAGDCGLPELGLGDADRELLCQEVNIVFHIAATVRFDETLRTAVHVNVRGTKCMLELARDMPYLKSFIHVSSAYANCPIKHIEEKFYPVHLQYDSVIQLVELLNEDMLTAMTPLLLKNWPNTYAFTKAIAEVTVQEFGKGLPLAVVRPAVVISTAREPFPGWINNIYGATGVVVGAGLGLLRTMHCDRDMIAELVPVDMVVNMMIATAWDVATRHRLKAEKNQLTKLTESLSGPDDISILNYVSSTQNPITWGQYMKFNECGTEFPSMKVMWYYCFQLHKHRIMHNLCTVFLHFLPALIVDTAARVVGKEPILWNAYKKIHKFVDVISYFCTQQWKFTNHNVQAVWRRMTPLDQRLFDFNIADIDWESVFKASMQGLRIHMAEETPDTLEVARKRYRRLKIAHYTLVYTLCFVLLALITWVAINIIV</sequence>
<dbReference type="Proteomes" id="UP000235965">
    <property type="component" value="Unassembled WGS sequence"/>
</dbReference>
<dbReference type="Pfam" id="PF03015">
    <property type="entry name" value="Sterile"/>
    <property type="match status" value="1"/>
</dbReference>
<evidence type="ECO:0000313" key="13">
    <source>
        <dbReference type="EMBL" id="PNF31087.1"/>
    </source>
</evidence>
<proteinExistence type="inferred from homology"/>
<evidence type="ECO:0000256" key="5">
    <source>
        <dbReference type="ARBA" id="ARBA00022857"/>
    </source>
</evidence>
<dbReference type="GO" id="GO:0080019">
    <property type="term" value="F:alcohol-forming very long-chain fatty acyl-CoA reductase activity"/>
    <property type="evidence" value="ECO:0007669"/>
    <property type="project" value="InterPro"/>
</dbReference>
<evidence type="ECO:0000256" key="4">
    <source>
        <dbReference type="ARBA" id="ARBA00022692"/>
    </source>
</evidence>
<dbReference type="CDD" id="cd05236">
    <property type="entry name" value="FAR-N_SDR_e"/>
    <property type="match status" value="1"/>
</dbReference>
<comment type="similarity">
    <text evidence="2 10">Belongs to the fatty acyl-CoA reductase family.</text>
</comment>
<gene>
    <name evidence="13" type="primary">wat_3</name>
    <name evidence="13" type="ORF">B7P43_G16087</name>
</gene>
<dbReference type="PANTHER" id="PTHR11011">
    <property type="entry name" value="MALE STERILITY PROTEIN 2-RELATED"/>
    <property type="match status" value="1"/>
</dbReference>
<dbReference type="AlphaFoldDB" id="A0A2J7QR94"/>
<dbReference type="SUPFAM" id="SSF51735">
    <property type="entry name" value="NAD(P)-binding Rossmann-fold domains"/>
    <property type="match status" value="1"/>
</dbReference>
<evidence type="ECO:0000259" key="12">
    <source>
        <dbReference type="Pfam" id="PF07993"/>
    </source>
</evidence>
<dbReference type="FunFam" id="3.40.50.720:FF:000143">
    <property type="entry name" value="Fatty acyl-CoA reductase"/>
    <property type="match status" value="1"/>
</dbReference>
<dbReference type="InterPro" id="IPR036291">
    <property type="entry name" value="NAD(P)-bd_dom_sf"/>
</dbReference>
<dbReference type="OrthoDB" id="429813at2759"/>
<dbReference type="STRING" id="105785.A0A2J7QR94"/>
<comment type="caution">
    <text evidence="13">The sequence shown here is derived from an EMBL/GenBank/DDBJ whole genome shotgun (WGS) entry which is preliminary data.</text>
</comment>
<dbReference type="PANTHER" id="PTHR11011:SF60">
    <property type="entry name" value="FATTY ACYL-COA REDUCTASE-RELATED"/>
    <property type="match status" value="1"/>
</dbReference>
<evidence type="ECO:0000256" key="3">
    <source>
        <dbReference type="ARBA" id="ARBA00022516"/>
    </source>
</evidence>
<dbReference type="EC" id="1.2.1.84" evidence="10"/>
<feature type="transmembrane region" description="Helical" evidence="10">
    <location>
        <begin position="487"/>
        <end position="509"/>
    </location>
</feature>
<protein>
    <recommendedName>
        <fullName evidence="10">Fatty acyl-CoA reductase</fullName>
        <ecNumber evidence="10">1.2.1.84</ecNumber>
    </recommendedName>
</protein>
<evidence type="ECO:0000256" key="1">
    <source>
        <dbReference type="ARBA" id="ARBA00004141"/>
    </source>
</evidence>
<dbReference type="EMBL" id="NEVH01011924">
    <property type="protein sequence ID" value="PNF31088.1"/>
    <property type="molecule type" value="Genomic_DNA"/>
</dbReference>
<evidence type="ECO:0000259" key="11">
    <source>
        <dbReference type="Pfam" id="PF03015"/>
    </source>
</evidence>
<feature type="domain" description="Fatty acyl-CoA reductase C-terminal" evidence="11">
    <location>
        <begin position="378"/>
        <end position="469"/>
    </location>
</feature>